<feature type="transmembrane region" description="Helical" evidence="1">
    <location>
        <begin position="73"/>
        <end position="93"/>
    </location>
</feature>
<accession>A0ABT9AVP4</accession>
<comment type="caution">
    <text evidence="2">The sequence shown here is derived from an EMBL/GenBank/DDBJ whole genome shotgun (WGS) entry which is preliminary data.</text>
</comment>
<feature type="transmembrane region" description="Helical" evidence="1">
    <location>
        <begin position="38"/>
        <end position="61"/>
    </location>
</feature>
<reference evidence="2" key="2">
    <citation type="journal article" date="2024" name="Int. J. Antimicrob. Agents">
        <title>Identification of a novel Providencia species showing multi-drug-resistant in three patients with hospital-acquired infection.</title>
        <authorList>
            <person name="Yang W."/>
            <person name="Chen J."/>
            <person name="Yang F."/>
            <person name="Ji P."/>
            <person name="Shen S."/>
            <person name="Yin D."/>
            <person name="Hu F."/>
        </authorList>
    </citation>
    <scope>NUCLEOTIDE SEQUENCE</scope>
    <source>
        <strain evidence="2">CRE-138-0111</strain>
    </source>
</reference>
<evidence type="ECO:0000313" key="2">
    <source>
        <dbReference type="EMBL" id="MDO7858745.1"/>
    </source>
</evidence>
<keyword evidence="1" id="KW-0812">Transmembrane</keyword>
<feature type="transmembrane region" description="Helical" evidence="1">
    <location>
        <begin position="183"/>
        <end position="204"/>
    </location>
</feature>
<name>A0ABT9AVP4_9GAMM</name>
<reference evidence="2" key="1">
    <citation type="submission" date="2023-07" db="EMBL/GenBank/DDBJ databases">
        <authorList>
            <person name="Yang W."/>
            <person name="Chen J."/>
            <person name="Ji P."/>
            <person name="Hu F."/>
        </authorList>
    </citation>
    <scope>NUCLEOTIDE SEQUENCE</scope>
    <source>
        <strain evidence="2">CRE-138-0111</strain>
    </source>
</reference>
<keyword evidence="1" id="KW-0472">Membrane</keyword>
<keyword evidence="3" id="KW-1185">Reference proteome</keyword>
<evidence type="ECO:0000256" key="1">
    <source>
        <dbReference type="SAM" id="Phobius"/>
    </source>
</evidence>
<sequence>MTSHNMDNPMSCVVANQKTIPAVEAGLAFRYAYDRAKFWKACIWALALLLAVVQTGVSIYVFSGHKTPFDPSYLTAAPLLAFVLISTFGKYIVSKWQSLGCTIQRLHDHLTMEVGTKPSLLELPKSRVAELSTNRERQAPQDRGQLETWWSSNLSSVPYPVAKLVATYSTFAWESELRKRYQYLLWVCLFTCVLAPFSVSIFLEQTIPESVVFVIGPFTPIIAVVIDELLMNKQSMKIAEQLTNDSHNTWLNLLSDKLNFTEVELFTEQHMRYWQNFRQSATPIFEWLYKASRERMEGNMLVDTDALIAEFKKQ</sequence>
<proteinExistence type="predicted"/>
<keyword evidence="1" id="KW-1133">Transmembrane helix</keyword>
<dbReference type="Pfam" id="PF18159">
    <property type="entry name" value="S_4TM"/>
    <property type="match status" value="1"/>
</dbReference>
<protein>
    <submittedName>
        <fullName evidence="2">S-4TM family putative pore-forming effector</fullName>
    </submittedName>
</protein>
<dbReference type="RefSeq" id="WP_144138642.1">
    <property type="nucleotide sequence ID" value="NZ_JAUQTG010000018.1"/>
</dbReference>
<dbReference type="EMBL" id="JAUQTG010000018">
    <property type="protein sequence ID" value="MDO7858745.1"/>
    <property type="molecule type" value="Genomic_DNA"/>
</dbReference>
<evidence type="ECO:0000313" key="3">
    <source>
        <dbReference type="Proteomes" id="UP001176478"/>
    </source>
</evidence>
<organism evidence="2 3">
    <name type="scientific">Providencia huashanensis</name>
    <dbReference type="NCBI Taxonomy" id="3037798"/>
    <lineage>
        <taxon>Bacteria</taxon>
        <taxon>Pseudomonadati</taxon>
        <taxon>Pseudomonadota</taxon>
        <taxon>Gammaproteobacteria</taxon>
        <taxon>Enterobacterales</taxon>
        <taxon>Morganellaceae</taxon>
        <taxon>Providencia</taxon>
    </lineage>
</organism>
<dbReference type="Proteomes" id="UP001176478">
    <property type="component" value="Unassembled WGS sequence"/>
</dbReference>
<dbReference type="InterPro" id="IPR049920">
    <property type="entry name" value="IK1_05631-like"/>
</dbReference>
<gene>
    <name evidence="2" type="ORF">Q5E86_20875</name>
</gene>
<feature type="transmembrane region" description="Helical" evidence="1">
    <location>
        <begin position="210"/>
        <end position="230"/>
    </location>
</feature>